<gene>
    <name evidence="1" type="ORF">CPY51_07595</name>
</gene>
<name>A0A2W4CS98_9HYPH</name>
<sequence>MNWGAAAKLDELEATRERLVLELEAVAAPSEDFQEKIAKVRQQFNPANIEVSIRKLIFLARNNADEQAKQRLMPIVRDLIQTVVIGKTRGHQPASLQVHGSIANIMA</sequence>
<reference evidence="1 2" key="1">
    <citation type="journal article" date="2018" name="Sci. Rep.">
        <title>Rhizobium tumorigenes sp. nov., a novel plant tumorigenic bacterium isolated from cane gall tumors on thornless blackberry.</title>
        <authorList>
            <person name="Kuzmanovi N."/>
            <person name="Smalla K."/>
            <person name="Gronow S."/>
            <person name="PuBawska J."/>
        </authorList>
    </citation>
    <scope>NUCLEOTIDE SEQUENCE [LARGE SCALE GENOMIC DNA]</scope>
    <source>
        <strain evidence="1 2">CCBAU 85046</strain>
    </source>
</reference>
<dbReference type="Proteomes" id="UP000248925">
    <property type="component" value="Unassembled WGS sequence"/>
</dbReference>
<proteinExistence type="predicted"/>
<organism evidence="1 2">
    <name type="scientific">Rhizobium tubonense</name>
    <dbReference type="NCBI Taxonomy" id="484088"/>
    <lineage>
        <taxon>Bacteria</taxon>
        <taxon>Pseudomonadati</taxon>
        <taxon>Pseudomonadota</taxon>
        <taxon>Alphaproteobacteria</taxon>
        <taxon>Hyphomicrobiales</taxon>
        <taxon>Rhizobiaceae</taxon>
        <taxon>Rhizobium/Agrobacterium group</taxon>
        <taxon>Rhizobium</taxon>
    </lineage>
</organism>
<dbReference type="RefSeq" id="WP_111159681.1">
    <property type="nucleotide sequence ID" value="NZ_PCDP01000024.1"/>
</dbReference>
<evidence type="ECO:0000313" key="1">
    <source>
        <dbReference type="EMBL" id="PZM15299.1"/>
    </source>
</evidence>
<dbReference type="EMBL" id="PCDP01000024">
    <property type="protein sequence ID" value="PZM15299.1"/>
    <property type="molecule type" value="Genomic_DNA"/>
</dbReference>
<evidence type="ECO:0000313" key="2">
    <source>
        <dbReference type="Proteomes" id="UP000248925"/>
    </source>
</evidence>
<comment type="caution">
    <text evidence="1">The sequence shown here is derived from an EMBL/GenBank/DDBJ whole genome shotgun (WGS) entry which is preliminary data.</text>
</comment>
<accession>A0A2W4CS98</accession>
<dbReference type="OrthoDB" id="9791494at2"/>
<protein>
    <submittedName>
        <fullName evidence="1">Uncharacterized protein</fullName>
    </submittedName>
</protein>
<keyword evidence="2" id="KW-1185">Reference proteome</keyword>
<dbReference type="AlphaFoldDB" id="A0A2W4CS98"/>